<sequence>MFPTRRRPPPPFAEPSQSLPWLRAALLFLLLRRRRRGGRSGGEDGTDLDRRRRQHHHVRQVRRRRRWHVWGMLPGLLFREVQARRHQQRHGAPTPAINSVLSMIDDESMRREREGIALENGYTKIMMWSYASGIARHVLSATVKGQLYSLPADVHLKMQQLLDRLCSGINSLVASFDSRLRKRTLLVRTPF</sequence>
<evidence type="ECO:0000256" key="1">
    <source>
        <dbReference type="SAM" id="MobiDB-lite"/>
    </source>
</evidence>
<protein>
    <submittedName>
        <fullName evidence="2">Uncharacterized protein</fullName>
    </submittedName>
</protein>
<dbReference type="OrthoDB" id="25129at2759"/>
<gene>
    <name evidence="2" type="ORF">HU200_003491</name>
</gene>
<feature type="region of interest" description="Disordered" evidence="1">
    <location>
        <begin position="37"/>
        <end position="57"/>
    </location>
</feature>
<accession>A0A835KTC9</accession>
<evidence type="ECO:0000313" key="2">
    <source>
        <dbReference type="EMBL" id="KAF8776753.1"/>
    </source>
</evidence>
<proteinExistence type="predicted"/>
<dbReference type="Proteomes" id="UP000636709">
    <property type="component" value="Unassembled WGS sequence"/>
</dbReference>
<organism evidence="2 3">
    <name type="scientific">Digitaria exilis</name>
    <dbReference type="NCBI Taxonomy" id="1010633"/>
    <lineage>
        <taxon>Eukaryota</taxon>
        <taxon>Viridiplantae</taxon>
        <taxon>Streptophyta</taxon>
        <taxon>Embryophyta</taxon>
        <taxon>Tracheophyta</taxon>
        <taxon>Spermatophyta</taxon>
        <taxon>Magnoliopsida</taxon>
        <taxon>Liliopsida</taxon>
        <taxon>Poales</taxon>
        <taxon>Poaceae</taxon>
        <taxon>PACMAD clade</taxon>
        <taxon>Panicoideae</taxon>
        <taxon>Panicodae</taxon>
        <taxon>Paniceae</taxon>
        <taxon>Anthephorinae</taxon>
        <taxon>Digitaria</taxon>
    </lineage>
</organism>
<keyword evidence="3" id="KW-1185">Reference proteome</keyword>
<dbReference type="EMBL" id="JACEFO010000191">
    <property type="protein sequence ID" value="KAF8776753.1"/>
    <property type="molecule type" value="Genomic_DNA"/>
</dbReference>
<comment type="caution">
    <text evidence="2">The sequence shown here is derived from an EMBL/GenBank/DDBJ whole genome shotgun (WGS) entry which is preliminary data.</text>
</comment>
<name>A0A835KTC9_9POAL</name>
<dbReference type="AlphaFoldDB" id="A0A835KTC9"/>
<evidence type="ECO:0000313" key="3">
    <source>
        <dbReference type="Proteomes" id="UP000636709"/>
    </source>
</evidence>
<reference evidence="2" key="1">
    <citation type="submission" date="2020-07" db="EMBL/GenBank/DDBJ databases">
        <title>Genome sequence and genetic diversity analysis of an under-domesticated orphan crop, white fonio (Digitaria exilis).</title>
        <authorList>
            <person name="Bennetzen J.L."/>
            <person name="Chen S."/>
            <person name="Ma X."/>
            <person name="Wang X."/>
            <person name="Yssel A.E.J."/>
            <person name="Chaluvadi S.R."/>
            <person name="Johnson M."/>
            <person name="Gangashetty P."/>
            <person name="Hamidou F."/>
            <person name="Sanogo M.D."/>
            <person name="Zwaenepoel A."/>
            <person name="Wallace J."/>
            <person name="Van De Peer Y."/>
            <person name="Van Deynze A."/>
        </authorList>
    </citation>
    <scope>NUCLEOTIDE SEQUENCE</scope>
    <source>
        <tissue evidence="2">Leaves</tissue>
    </source>
</reference>